<dbReference type="EMBL" id="UYJE01006191">
    <property type="protein sequence ID" value="VDI43753.1"/>
    <property type="molecule type" value="Genomic_DNA"/>
</dbReference>
<evidence type="ECO:0000256" key="6">
    <source>
        <dbReference type="ARBA" id="ARBA00023157"/>
    </source>
</evidence>
<keyword evidence="12" id="KW-1185">Reference proteome</keyword>
<feature type="signal peptide" evidence="9">
    <location>
        <begin position="1"/>
        <end position="23"/>
    </location>
</feature>
<dbReference type="PANTHER" id="PTHR11848">
    <property type="entry name" value="TGF-BETA FAMILY"/>
    <property type="match status" value="1"/>
</dbReference>
<gene>
    <name evidence="11" type="ORF">MGAL_10B045770</name>
</gene>
<proteinExistence type="inferred from homology"/>
<sequence length="371" mass="42288">MSLADCTLALVVSVLLYSSVIFAKPTRSVSDSKVEVFKQKLLTSLGYKEAPVVRNINSSIHEQRAMIRKYKEHIKGRMNIEEERYPETANVYKPKDVFEIQPDYEQSSTANLFLSYDIQEKQPEDPHMETIISRAHVKIDLRESNNLTAQIKVRSDNADEFSNLLTNEFVFSDIPPNANVVYLDITSLLRTWLESPTEKLGITISLTASISQVLKINSKKSSGNDFKLDFENGMEPVLEVFSYRKMILGREKRQVSTATSRRDCVKGDGENRCCRFRTFISFADIGWDNWIIRPSGYEAYFCDGECPHRFKMANTFAGIKSLLHMKNPSTFSPPCCVPSKLSPFTILHKEESGKYAFMDLDDMVVEDCKCA</sequence>
<evidence type="ECO:0000256" key="1">
    <source>
        <dbReference type="ARBA" id="ARBA00004613"/>
    </source>
</evidence>
<evidence type="ECO:0000256" key="5">
    <source>
        <dbReference type="ARBA" id="ARBA00023030"/>
    </source>
</evidence>
<keyword evidence="6" id="KW-1015">Disulfide bond</keyword>
<dbReference type="InterPro" id="IPR017948">
    <property type="entry name" value="TGFb_CS"/>
</dbReference>
<comment type="subcellular location">
    <subcellularLocation>
        <location evidence="1">Secreted</location>
    </subcellularLocation>
</comment>
<dbReference type="SMART" id="SM00204">
    <property type="entry name" value="TGFB"/>
    <property type="match status" value="1"/>
</dbReference>
<dbReference type="FunFam" id="2.10.90.10:FF:000001">
    <property type="entry name" value="Bone morphogenetic protein 4"/>
    <property type="match status" value="1"/>
</dbReference>
<dbReference type="InterPro" id="IPR001839">
    <property type="entry name" value="TGF-b_C"/>
</dbReference>
<dbReference type="GO" id="GO:0005615">
    <property type="term" value="C:extracellular space"/>
    <property type="evidence" value="ECO:0007669"/>
    <property type="project" value="TreeGrafter"/>
</dbReference>
<dbReference type="Pfam" id="PF00019">
    <property type="entry name" value="TGF_beta"/>
    <property type="match status" value="1"/>
</dbReference>
<evidence type="ECO:0000313" key="12">
    <source>
        <dbReference type="Proteomes" id="UP000596742"/>
    </source>
</evidence>
<dbReference type="Gene3D" id="2.60.120.970">
    <property type="match status" value="1"/>
</dbReference>
<comment type="caution">
    <text evidence="11">The sequence shown here is derived from an EMBL/GenBank/DDBJ whole genome shotgun (WGS) entry which is preliminary data.</text>
</comment>
<dbReference type="OrthoDB" id="5987191at2759"/>
<dbReference type="SUPFAM" id="SSF57501">
    <property type="entry name" value="Cystine-knot cytokines"/>
    <property type="match status" value="1"/>
</dbReference>
<reference evidence="11" key="1">
    <citation type="submission" date="2018-11" db="EMBL/GenBank/DDBJ databases">
        <authorList>
            <person name="Alioto T."/>
            <person name="Alioto T."/>
        </authorList>
    </citation>
    <scope>NUCLEOTIDE SEQUENCE</scope>
</reference>
<keyword evidence="7" id="KW-0325">Glycoprotein</keyword>
<name>A0A8B6F3G2_MYTGA</name>
<feature type="domain" description="TGF-beta family profile" evidence="10">
    <location>
        <begin position="250"/>
        <end position="371"/>
    </location>
</feature>
<evidence type="ECO:0000256" key="9">
    <source>
        <dbReference type="SAM" id="SignalP"/>
    </source>
</evidence>
<keyword evidence="5 8" id="KW-0339">Growth factor</keyword>
<evidence type="ECO:0000313" key="11">
    <source>
        <dbReference type="EMBL" id="VDI43753.1"/>
    </source>
</evidence>
<dbReference type="PRINTS" id="PR00669">
    <property type="entry name" value="INHIBINA"/>
</dbReference>
<dbReference type="PROSITE" id="PS00250">
    <property type="entry name" value="TGF_BETA_1"/>
    <property type="match status" value="1"/>
</dbReference>
<dbReference type="Proteomes" id="UP000596742">
    <property type="component" value="Unassembled WGS sequence"/>
</dbReference>
<organism evidence="11 12">
    <name type="scientific">Mytilus galloprovincialis</name>
    <name type="common">Mediterranean mussel</name>
    <dbReference type="NCBI Taxonomy" id="29158"/>
    <lineage>
        <taxon>Eukaryota</taxon>
        <taxon>Metazoa</taxon>
        <taxon>Spiralia</taxon>
        <taxon>Lophotrochozoa</taxon>
        <taxon>Mollusca</taxon>
        <taxon>Bivalvia</taxon>
        <taxon>Autobranchia</taxon>
        <taxon>Pteriomorphia</taxon>
        <taxon>Mytilida</taxon>
        <taxon>Mytiloidea</taxon>
        <taxon>Mytilidae</taxon>
        <taxon>Mytilinae</taxon>
        <taxon>Mytilus</taxon>
    </lineage>
</organism>
<comment type="similarity">
    <text evidence="2 8">Belongs to the TGF-beta family.</text>
</comment>
<dbReference type="GO" id="GO:0005125">
    <property type="term" value="F:cytokine activity"/>
    <property type="evidence" value="ECO:0007669"/>
    <property type="project" value="TreeGrafter"/>
</dbReference>
<dbReference type="CDD" id="cd19376">
    <property type="entry name" value="TGF_beta_GDF15"/>
    <property type="match status" value="1"/>
</dbReference>
<evidence type="ECO:0000259" key="10">
    <source>
        <dbReference type="PROSITE" id="PS51362"/>
    </source>
</evidence>
<dbReference type="AlphaFoldDB" id="A0A8B6F3G2"/>
<dbReference type="PROSITE" id="PS51362">
    <property type="entry name" value="TGF_BETA_2"/>
    <property type="match status" value="1"/>
</dbReference>
<keyword evidence="3" id="KW-0964">Secreted</keyword>
<dbReference type="InterPro" id="IPR015615">
    <property type="entry name" value="TGF-beta-rel"/>
</dbReference>
<evidence type="ECO:0000256" key="4">
    <source>
        <dbReference type="ARBA" id="ARBA00022729"/>
    </source>
</evidence>
<evidence type="ECO:0000256" key="2">
    <source>
        <dbReference type="ARBA" id="ARBA00006656"/>
    </source>
</evidence>
<dbReference type="InterPro" id="IPR029034">
    <property type="entry name" value="Cystine-knot_cytokine"/>
</dbReference>
<accession>A0A8B6F3G2</accession>
<feature type="chain" id="PRO_5032976242" evidence="9">
    <location>
        <begin position="24"/>
        <end position="371"/>
    </location>
</feature>
<evidence type="ECO:0000256" key="8">
    <source>
        <dbReference type="RuleBase" id="RU000354"/>
    </source>
</evidence>
<protein>
    <submittedName>
        <fullName evidence="11">Growth differentiation factor 15</fullName>
    </submittedName>
</protein>
<dbReference type="Gene3D" id="2.10.90.10">
    <property type="entry name" value="Cystine-knot cytokines"/>
    <property type="match status" value="1"/>
</dbReference>
<evidence type="ECO:0000256" key="3">
    <source>
        <dbReference type="ARBA" id="ARBA00022525"/>
    </source>
</evidence>
<dbReference type="GO" id="GO:0008083">
    <property type="term" value="F:growth factor activity"/>
    <property type="evidence" value="ECO:0007669"/>
    <property type="project" value="UniProtKB-KW"/>
</dbReference>
<dbReference type="PANTHER" id="PTHR11848:SF302">
    <property type="entry name" value="TGF-BETA FAMILY PROFILE DOMAIN-CONTAINING PROTEIN"/>
    <property type="match status" value="1"/>
</dbReference>
<evidence type="ECO:0000256" key="7">
    <source>
        <dbReference type="ARBA" id="ARBA00023180"/>
    </source>
</evidence>
<keyword evidence="4 9" id="KW-0732">Signal</keyword>